<reference evidence="3 4" key="1">
    <citation type="journal article" date="2020" name="Mol. Plant">
        <title>The Chromosome-Based Rubber Tree Genome Provides New Insights into Spurge Genome Evolution and Rubber Biosynthesis.</title>
        <authorList>
            <person name="Liu J."/>
            <person name="Shi C."/>
            <person name="Shi C.C."/>
            <person name="Li W."/>
            <person name="Zhang Q.J."/>
            <person name="Zhang Y."/>
            <person name="Li K."/>
            <person name="Lu H.F."/>
            <person name="Shi C."/>
            <person name="Zhu S.T."/>
            <person name="Xiao Z.Y."/>
            <person name="Nan H."/>
            <person name="Yue Y."/>
            <person name="Zhu X.G."/>
            <person name="Wu Y."/>
            <person name="Hong X.N."/>
            <person name="Fan G.Y."/>
            <person name="Tong Y."/>
            <person name="Zhang D."/>
            <person name="Mao C.L."/>
            <person name="Liu Y.L."/>
            <person name="Hao S.J."/>
            <person name="Liu W.Q."/>
            <person name="Lv M.Q."/>
            <person name="Zhang H.B."/>
            <person name="Liu Y."/>
            <person name="Hu-Tang G.R."/>
            <person name="Wang J.P."/>
            <person name="Wang J.H."/>
            <person name="Sun Y.H."/>
            <person name="Ni S.B."/>
            <person name="Chen W.B."/>
            <person name="Zhang X.C."/>
            <person name="Jiao Y.N."/>
            <person name="Eichler E.E."/>
            <person name="Li G.H."/>
            <person name="Liu X."/>
            <person name="Gao L.Z."/>
        </authorList>
    </citation>
    <scope>NUCLEOTIDE SEQUENCE [LARGE SCALE GENOMIC DNA]</scope>
    <source>
        <strain evidence="4">cv. GT1</strain>
        <tissue evidence="3">Leaf</tissue>
    </source>
</reference>
<comment type="caution">
    <text evidence="3">The sequence shown here is derived from an EMBL/GenBank/DDBJ whole genome shotgun (WGS) entry which is preliminary data.</text>
</comment>
<dbReference type="PANTHER" id="PTHR11926:SF1489">
    <property type="entry name" value="HEXOSYLTRANSFERASE-RELATED"/>
    <property type="match status" value="1"/>
</dbReference>
<evidence type="ECO:0008006" key="5">
    <source>
        <dbReference type="Google" id="ProtNLM"/>
    </source>
</evidence>
<dbReference type="AlphaFoldDB" id="A0A6A6LH00"/>
<gene>
    <name evidence="3" type="ORF">GH714_031758</name>
</gene>
<dbReference type="EMBL" id="JAAGAX010000011">
    <property type="protein sequence ID" value="KAF2299373.1"/>
    <property type="molecule type" value="Genomic_DNA"/>
</dbReference>
<evidence type="ECO:0000313" key="4">
    <source>
        <dbReference type="Proteomes" id="UP000467840"/>
    </source>
</evidence>
<dbReference type="GO" id="GO:0080043">
    <property type="term" value="F:quercetin 3-O-glucosyltransferase activity"/>
    <property type="evidence" value="ECO:0007669"/>
    <property type="project" value="TreeGrafter"/>
</dbReference>
<dbReference type="GO" id="GO:0080044">
    <property type="term" value="F:quercetin 7-O-glucosyltransferase activity"/>
    <property type="evidence" value="ECO:0007669"/>
    <property type="project" value="TreeGrafter"/>
</dbReference>
<evidence type="ECO:0000256" key="2">
    <source>
        <dbReference type="ARBA" id="ARBA00022679"/>
    </source>
</evidence>
<accession>A0A6A6LH00</accession>
<dbReference type="Pfam" id="PF00201">
    <property type="entry name" value="UDPGT"/>
    <property type="match status" value="1"/>
</dbReference>
<dbReference type="SUPFAM" id="SSF53756">
    <property type="entry name" value="UDP-Glycosyltransferase/glycogen phosphorylase"/>
    <property type="match status" value="1"/>
</dbReference>
<keyword evidence="2" id="KW-0808">Transferase</keyword>
<evidence type="ECO:0000313" key="3">
    <source>
        <dbReference type="EMBL" id="KAF2299373.1"/>
    </source>
</evidence>
<name>A0A6A6LH00_HEVBR</name>
<dbReference type="InterPro" id="IPR002213">
    <property type="entry name" value="UDP_glucos_trans"/>
</dbReference>
<dbReference type="CDD" id="cd03784">
    <property type="entry name" value="GT1_Gtf-like"/>
    <property type="match status" value="1"/>
</dbReference>
<proteinExistence type="inferred from homology"/>
<evidence type="ECO:0000256" key="1">
    <source>
        <dbReference type="ARBA" id="ARBA00009995"/>
    </source>
</evidence>
<dbReference type="PANTHER" id="PTHR11926">
    <property type="entry name" value="GLUCOSYL/GLUCURONOSYL TRANSFERASES"/>
    <property type="match status" value="1"/>
</dbReference>
<dbReference type="Proteomes" id="UP000467840">
    <property type="component" value="Chromosome 1"/>
</dbReference>
<dbReference type="Gene3D" id="3.40.50.2000">
    <property type="entry name" value="Glycogen Phosphorylase B"/>
    <property type="match status" value="2"/>
</dbReference>
<organism evidence="3 4">
    <name type="scientific">Hevea brasiliensis</name>
    <name type="common">Para rubber tree</name>
    <name type="synonym">Siphonia brasiliensis</name>
    <dbReference type="NCBI Taxonomy" id="3981"/>
    <lineage>
        <taxon>Eukaryota</taxon>
        <taxon>Viridiplantae</taxon>
        <taxon>Streptophyta</taxon>
        <taxon>Embryophyta</taxon>
        <taxon>Tracheophyta</taxon>
        <taxon>Spermatophyta</taxon>
        <taxon>Magnoliopsida</taxon>
        <taxon>eudicotyledons</taxon>
        <taxon>Gunneridae</taxon>
        <taxon>Pentapetalae</taxon>
        <taxon>rosids</taxon>
        <taxon>fabids</taxon>
        <taxon>Malpighiales</taxon>
        <taxon>Euphorbiaceae</taxon>
        <taxon>Crotonoideae</taxon>
        <taxon>Micrandreae</taxon>
        <taxon>Hevea</taxon>
    </lineage>
</organism>
<comment type="similarity">
    <text evidence="1">Belongs to the UDP-glycosyltransferase family.</text>
</comment>
<dbReference type="FunFam" id="3.40.50.2000:FF:000040">
    <property type="entry name" value="UDP-glycosyltransferase 76C1"/>
    <property type="match status" value="1"/>
</dbReference>
<sequence length="378" mass="42032">MYGQNVEFTELVIWLRGKVPDNAILRVSPVLPAALLSCYSRPLNWVPGIAEHIIVPCLRIISQACTPPKPDAVDRELGIGKSASAAQLKDENNSNTSGSLTAVTQSLKLPSVVLRASCAANLLTHYAFPSLRKEGYLPVQDSALLDLAPGLHPFRFNDLPAHSFNLDALLWFMVTVRDTGSSSAIIWITMDCLEQSSLAQIQKQCQIPLFPIGPMHKIVPASSTSLQEEETSCIRWLDRQSENAVIYISLGCIAIIDANELAEMAWGLANSKQPFLWFVRPGSIRGSNWIELLHEGFREAIGERGCIVKWAPQKEVLAHAAVGGFWSHCGWNSTPESICEGSPMICRPYFGDQRVITRYASHLWRVGLNWRTSWRKER</sequence>
<keyword evidence="4" id="KW-1185">Reference proteome</keyword>
<protein>
    <recommendedName>
        <fullName evidence="5">UDP-glucose iridoid glucosyltransferase-like</fullName>
    </recommendedName>
</protein>